<dbReference type="InterPro" id="IPR037176">
    <property type="entry name" value="Osmotin/thaumatin-like_sf"/>
</dbReference>
<name>A0A835PPZ0_VANPL</name>
<feature type="disulfide bond" evidence="1">
    <location>
        <begin position="32"/>
        <end position="250"/>
    </location>
</feature>
<dbReference type="EMBL" id="JADCNL010000012">
    <property type="protein sequence ID" value="KAG0457444.1"/>
    <property type="molecule type" value="Genomic_DNA"/>
</dbReference>
<organism evidence="3 5">
    <name type="scientific">Vanilla planifolia</name>
    <name type="common">Vanilla</name>
    <dbReference type="NCBI Taxonomy" id="51239"/>
    <lineage>
        <taxon>Eukaryota</taxon>
        <taxon>Viridiplantae</taxon>
        <taxon>Streptophyta</taxon>
        <taxon>Embryophyta</taxon>
        <taxon>Tracheophyta</taxon>
        <taxon>Spermatophyta</taxon>
        <taxon>Magnoliopsida</taxon>
        <taxon>Liliopsida</taxon>
        <taxon>Asparagales</taxon>
        <taxon>Orchidaceae</taxon>
        <taxon>Vanilloideae</taxon>
        <taxon>Vanilleae</taxon>
        <taxon>Vanilla</taxon>
    </lineage>
</organism>
<dbReference type="PIRSF" id="PIRSF002703">
    <property type="entry name" value="Thaumatin"/>
    <property type="match status" value="1"/>
</dbReference>
<dbReference type="PROSITE" id="PS00316">
    <property type="entry name" value="THAUMATIN_1"/>
    <property type="match status" value="1"/>
</dbReference>
<keyword evidence="2" id="KW-0732">Signal</keyword>
<evidence type="ECO:0000313" key="4">
    <source>
        <dbReference type="EMBL" id="KAG0459156.1"/>
    </source>
</evidence>
<evidence type="ECO:0008006" key="7">
    <source>
        <dbReference type="Google" id="ProtNLM"/>
    </source>
</evidence>
<dbReference type="PRINTS" id="PR00347">
    <property type="entry name" value="THAUMATIN"/>
</dbReference>
<dbReference type="Proteomes" id="UP000639772">
    <property type="component" value="Chromosome 12"/>
</dbReference>
<gene>
    <name evidence="4" type="ORF">HPP92_022284</name>
    <name evidence="3" type="ORF">HPP92_022601</name>
</gene>
<feature type="disulfide bond" evidence="1">
    <location>
        <begin position="189"/>
        <end position="198"/>
    </location>
</feature>
<feature type="disulfide bond" evidence="1">
    <location>
        <begin position="161"/>
        <end position="222"/>
    </location>
</feature>
<dbReference type="Proteomes" id="UP000636800">
    <property type="component" value="Chromosome 12"/>
</dbReference>
<dbReference type="InterPro" id="IPR017949">
    <property type="entry name" value="Thaumatin_CS"/>
</dbReference>
<feature type="disulfide bond" evidence="1">
    <location>
        <begin position="169"/>
        <end position="185"/>
    </location>
</feature>
<evidence type="ECO:0000256" key="2">
    <source>
        <dbReference type="SAM" id="SignalP"/>
    </source>
</evidence>
<dbReference type="FunFam" id="2.60.110.10:FF:000004">
    <property type="entry name" value="THAUMATIN-LIKE PROTEIN 1"/>
    <property type="match status" value="1"/>
</dbReference>
<sequence>MGPSFVLVILHMTGLILGGAATTTTFTFSNNCTFPVWVGTLSGGGSSELSKTGFPLPPGSNSSLSASAGWSGRFWGRSFCSSDSSGRFSCLTGDCSTGQVSCNGEGGAPPATLVEVTLASSGGSGAAGKDFYDVSLVDGYNLPVSVEPAGGSGDDCRPAGCRWDLNVRCPKELAVAAADGTVVACRSACEAFGDARDCCTGEYGSPATCGPTKYSKLFKSACPAAYSYAYDDPTSTFTCVGPASYSLTFCP</sequence>
<accession>A0A835PPZ0</accession>
<evidence type="ECO:0000313" key="6">
    <source>
        <dbReference type="Proteomes" id="UP000639772"/>
    </source>
</evidence>
<dbReference type="SUPFAM" id="SSF49870">
    <property type="entry name" value="Osmotin, thaumatin-like protein"/>
    <property type="match status" value="1"/>
</dbReference>
<feature type="disulfide bond" evidence="1">
    <location>
        <begin position="156"/>
        <end position="239"/>
    </location>
</feature>
<reference evidence="5 6" key="1">
    <citation type="journal article" date="2020" name="Nat. Food">
        <title>A phased Vanilla planifolia genome enables genetic improvement of flavour and production.</title>
        <authorList>
            <person name="Hasing T."/>
            <person name="Tang H."/>
            <person name="Brym M."/>
            <person name="Khazi F."/>
            <person name="Huang T."/>
            <person name="Chambers A.H."/>
        </authorList>
    </citation>
    <scope>NUCLEOTIDE SEQUENCE [LARGE SCALE GENOMIC DNA]</scope>
    <source>
        <tissue evidence="3">Leaf</tissue>
    </source>
</reference>
<comment type="caution">
    <text evidence="3">The sequence shown here is derived from an EMBL/GenBank/DDBJ whole genome shotgun (WGS) entry which is preliminary data.</text>
</comment>
<dbReference type="Gene3D" id="2.60.110.10">
    <property type="entry name" value="Thaumatin"/>
    <property type="match status" value="1"/>
</dbReference>
<feature type="disulfide bond" evidence="1">
    <location>
        <begin position="80"/>
        <end position="90"/>
    </location>
</feature>
<keyword evidence="5" id="KW-1185">Reference proteome</keyword>
<evidence type="ECO:0000313" key="3">
    <source>
        <dbReference type="EMBL" id="KAG0457444.1"/>
    </source>
</evidence>
<feature type="chain" id="PRO_5033642895" description="Thaumatin-like protein" evidence="2">
    <location>
        <begin position="22"/>
        <end position="251"/>
    </location>
</feature>
<dbReference type="PROSITE" id="PS51367">
    <property type="entry name" value="THAUMATIN_2"/>
    <property type="match status" value="1"/>
</dbReference>
<evidence type="ECO:0000313" key="5">
    <source>
        <dbReference type="Proteomes" id="UP000636800"/>
    </source>
</evidence>
<dbReference type="Pfam" id="PF00314">
    <property type="entry name" value="Thaumatin"/>
    <property type="match status" value="1"/>
</dbReference>
<protein>
    <recommendedName>
        <fullName evidence="7">Thaumatin-like protein</fullName>
    </recommendedName>
</protein>
<dbReference type="InterPro" id="IPR001938">
    <property type="entry name" value="Thaumatin"/>
</dbReference>
<dbReference type="CDD" id="cd09218">
    <property type="entry name" value="TLP-PA"/>
    <property type="match status" value="1"/>
</dbReference>
<feature type="disulfide bond" evidence="1">
    <location>
        <begin position="199"/>
        <end position="209"/>
    </location>
</feature>
<dbReference type="AlphaFoldDB" id="A0A835PPZ0"/>
<dbReference type="OrthoDB" id="2020591at2759"/>
<dbReference type="PANTHER" id="PTHR31048">
    <property type="entry name" value="OS03G0233200 PROTEIN"/>
    <property type="match status" value="1"/>
</dbReference>
<feature type="disulfide bond" evidence="1">
    <location>
        <begin position="95"/>
        <end position="102"/>
    </location>
</feature>
<dbReference type="EMBL" id="JADCNM010000012">
    <property type="protein sequence ID" value="KAG0459156.1"/>
    <property type="molecule type" value="Genomic_DNA"/>
</dbReference>
<dbReference type="SMART" id="SM00205">
    <property type="entry name" value="THN"/>
    <property type="match status" value="1"/>
</dbReference>
<keyword evidence="1" id="KW-1015">Disulfide bond</keyword>
<proteinExistence type="predicted"/>
<feature type="signal peptide" evidence="2">
    <location>
        <begin position="1"/>
        <end position="21"/>
    </location>
</feature>
<evidence type="ECO:0000256" key="1">
    <source>
        <dbReference type="PIRSR" id="PIRSR002703-1"/>
    </source>
</evidence>